<keyword evidence="5" id="KW-0479">Metal-binding</keyword>
<evidence type="ECO:0000256" key="6">
    <source>
        <dbReference type="SAM" id="MobiDB-lite"/>
    </source>
</evidence>
<dbReference type="GO" id="GO:0016020">
    <property type="term" value="C:membrane"/>
    <property type="evidence" value="ECO:0007669"/>
    <property type="project" value="UniProtKB-SubCell"/>
</dbReference>
<dbReference type="EMBL" id="HBDZ01000196">
    <property type="protein sequence ID" value="CAD8227676.1"/>
    <property type="molecule type" value="Transcribed_RNA"/>
</dbReference>
<feature type="transmembrane region" description="Helical" evidence="7">
    <location>
        <begin position="279"/>
        <end position="297"/>
    </location>
</feature>
<feature type="transmembrane region" description="Helical" evidence="7">
    <location>
        <begin position="253"/>
        <end position="272"/>
    </location>
</feature>
<protein>
    <submittedName>
        <fullName evidence="8">Uncharacterized protein</fullName>
    </submittedName>
</protein>
<keyword evidence="3 7" id="KW-1133">Transmembrane helix</keyword>
<gene>
    <name evidence="8" type="ORF">PCOL08062_LOCUS166</name>
</gene>
<dbReference type="PANTHER" id="PTHR20855">
    <property type="entry name" value="ADIPOR/PROGESTIN RECEPTOR-RELATED"/>
    <property type="match status" value="1"/>
</dbReference>
<keyword evidence="4 7" id="KW-0472">Membrane</keyword>
<dbReference type="AlphaFoldDB" id="A0A7R9T8K1"/>
<evidence type="ECO:0000256" key="4">
    <source>
        <dbReference type="ARBA" id="ARBA00023136"/>
    </source>
</evidence>
<keyword evidence="2 7" id="KW-0812">Transmembrane</keyword>
<evidence type="ECO:0000256" key="5">
    <source>
        <dbReference type="PIRSR" id="PIRSR604254-1"/>
    </source>
</evidence>
<dbReference type="GO" id="GO:0009744">
    <property type="term" value="P:response to sucrose"/>
    <property type="evidence" value="ECO:0007669"/>
    <property type="project" value="UniProtKB-ARBA"/>
</dbReference>
<reference evidence="8" key="1">
    <citation type="submission" date="2021-01" db="EMBL/GenBank/DDBJ databases">
        <authorList>
            <person name="Corre E."/>
            <person name="Pelletier E."/>
            <person name="Niang G."/>
            <person name="Scheremetjew M."/>
            <person name="Finn R."/>
            <person name="Kale V."/>
            <person name="Holt S."/>
            <person name="Cochrane G."/>
            <person name="Meng A."/>
            <person name="Brown T."/>
            <person name="Cohen L."/>
        </authorList>
    </citation>
    <scope>NUCLEOTIDE SEQUENCE</scope>
    <source>
        <strain evidence="8">CCMP1413</strain>
    </source>
</reference>
<feature type="binding site" evidence="5">
    <location>
        <position position="383"/>
    </location>
    <ligand>
        <name>Zn(2+)</name>
        <dbReference type="ChEBI" id="CHEBI:29105"/>
    </ligand>
</feature>
<sequence>MEMEAEVGMHARGGPAGVGAVAPFGPHALGGHGGALSYAHRSRSAACIASLEGQQQQHQTWTGATAIKRRSPAAQLARAIRQPRRVFCAHRGRRRTRSMSDIDLSRQATLAMRVYAATQEAATLQKIQAQSSLLDLAEILSEGEGEGEDERRGAGEGETGGGTRQPQHAPHLRGMLHHAAVPLAARASLSLARISRTREQVAGALAFGVGNCLMFTASAALHRGSALFGMPWSRRCEWGDDNTVHVLSRLDRVGIFLGIAGGYYGLVGLALRGAQRARVLVSVAAASTVGIASHVIAAVRGPTRKDGTPEKEFLPRWAEAVVCTGLSFAFMLAGPSATVQGMGRRTFKKVAFGGAAYIGGAVCYACHWPDVWLDRAPRWFGSHELFHAGTILGSMSHFNAMFDLVRRPSLAAAVA</sequence>
<name>A0A7R9T8K1_9VIRI</name>
<evidence type="ECO:0000313" key="8">
    <source>
        <dbReference type="EMBL" id="CAD8227676.1"/>
    </source>
</evidence>
<feature type="transmembrane region" description="Helical" evidence="7">
    <location>
        <begin position="201"/>
        <end position="221"/>
    </location>
</feature>
<dbReference type="PANTHER" id="PTHR20855:SF3">
    <property type="entry name" value="LD03007P"/>
    <property type="match status" value="1"/>
</dbReference>
<dbReference type="Pfam" id="PF03006">
    <property type="entry name" value="HlyIII"/>
    <property type="match status" value="1"/>
</dbReference>
<keyword evidence="5" id="KW-0862">Zinc</keyword>
<feature type="region of interest" description="Disordered" evidence="6">
    <location>
        <begin position="142"/>
        <end position="169"/>
    </location>
</feature>
<comment type="subcellular location">
    <subcellularLocation>
        <location evidence="1">Membrane</location>
        <topology evidence="1">Multi-pass membrane protein</topology>
    </subcellularLocation>
</comment>
<evidence type="ECO:0000256" key="1">
    <source>
        <dbReference type="ARBA" id="ARBA00004141"/>
    </source>
</evidence>
<feature type="transmembrane region" description="Helical" evidence="7">
    <location>
        <begin position="317"/>
        <end position="339"/>
    </location>
</feature>
<dbReference type="InterPro" id="IPR004254">
    <property type="entry name" value="AdipoR/HlyIII-related"/>
</dbReference>
<organism evidence="8">
    <name type="scientific">Prasinoderma coloniale</name>
    <dbReference type="NCBI Taxonomy" id="156133"/>
    <lineage>
        <taxon>Eukaryota</taxon>
        <taxon>Viridiplantae</taxon>
        <taxon>Prasinodermophyta</taxon>
        <taxon>Prasinodermophyceae</taxon>
        <taxon>Prasinodermales</taxon>
        <taxon>Prasinodermaceae</taxon>
        <taxon>Prasinoderma</taxon>
    </lineage>
</organism>
<evidence type="ECO:0000256" key="7">
    <source>
        <dbReference type="SAM" id="Phobius"/>
    </source>
</evidence>
<dbReference type="GO" id="GO:0046872">
    <property type="term" value="F:metal ion binding"/>
    <property type="evidence" value="ECO:0007669"/>
    <property type="project" value="UniProtKB-KW"/>
</dbReference>
<evidence type="ECO:0000256" key="3">
    <source>
        <dbReference type="ARBA" id="ARBA00022989"/>
    </source>
</evidence>
<proteinExistence type="predicted"/>
<evidence type="ECO:0000256" key="2">
    <source>
        <dbReference type="ARBA" id="ARBA00022692"/>
    </source>
</evidence>
<feature type="binding site" evidence="5">
    <location>
        <position position="387"/>
    </location>
    <ligand>
        <name>Zn(2+)</name>
        <dbReference type="ChEBI" id="CHEBI:29105"/>
    </ligand>
</feature>
<accession>A0A7R9T8K1</accession>